<dbReference type="Proteomes" id="UP000267164">
    <property type="component" value="Chromosome"/>
</dbReference>
<dbReference type="EMBL" id="CP032568">
    <property type="protein sequence ID" value="AYF74122.1"/>
    <property type="molecule type" value="Genomic_DNA"/>
</dbReference>
<proteinExistence type="predicted"/>
<accession>A0A386Z8J0</accession>
<reference evidence="2 3" key="1">
    <citation type="submission" date="2018-09" db="EMBL/GenBank/DDBJ databases">
        <title>Nocardia yunnanensis sp. nov., an actinomycete isolated from a soil sample.</title>
        <authorList>
            <person name="Zhang J."/>
        </authorList>
    </citation>
    <scope>NUCLEOTIDE SEQUENCE [LARGE SCALE GENOMIC DNA]</scope>
    <source>
        <strain evidence="2 3">CFHS0054</strain>
    </source>
</reference>
<keyword evidence="1" id="KW-0732">Signal</keyword>
<sequence>MMGTIIRTTTAAAVGCAAFATVAALAAPAGATATRVGIDPGISFGSATNYGTGCSYDLDGRVDDPVTPVVFYDNSVPIGIAKPSGAVAQLRWTPTTVGLHRIQIWQYHPDSEDVFPYVDIFVGVGLPSGSGCAVMN</sequence>
<dbReference type="RefSeq" id="WP_120736043.1">
    <property type="nucleotide sequence ID" value="NZ_CP032568.1"/>
</dbReference>
<dbReference type="OrthoDB" id="4564836at2"/>
<name>A0A386Z8J0_9NOCA</name>
<evidence type="ECO:0000256" key="1">
    <source>
        <dbReference type="SAM" id="SignalP"/>
    </source>
</evidence>
<feature type="signal peptide" evidence="1">
    <location>
        <begin position="1"/>
        <end position="26"/>
    </location>
</feature>
<keyword evidence="3" id="KW-1185">Reference proteome</keyword>
<dbReference type="KEGG" id="nyu:D7D52_09870"/>
<evidence type="ECO:0000313" key="3">
    <source>
        <dbReference type="Proteomes" id="UP000267164"/>
    </source>
</evidence>
<evidence type="ECO:0008006" key="4">
    <source>
        <dbReference type="Google" id="ProtNLM"/>
    </source>
</evidence>
<evidence type="ECO:0000313" key="2">
    <source>
        <dbReference type="EMBL" id="AYF74122.1"/>
    </source>
</evidence>
<organism evidence="2 3">
    <name type="scientific">Nocardia yunnanensis</name>
    <dbReference type="NCBI Taxonomy" id="2382165"/>
    <lineage>
        <taxon>Bacteria</taxon>
        <taxon>Bacillati</taxon>
        <taxon>Actinomycetota</taxon>
        <taxon>Actinomycetes</taxon>
        <taxon>Mycobacteriales</taxon>
        <taxon>Nocardiaceae</taxon>
        <taxon>Nocardia</taxon>
    </lineage>
</organism>
<gene>
    <name evidence="2" type="ORF">D7D52_09870</name>
</gene>
<dbReference type="AlphaFoldDB" id="A0A386Z8J0"/>
<protein>
    <recommendedName>
        <fullName evidence="4">Secreted protein</fullName>
    </recommendedName>
</protein>
<feature type="chain" id="PRO_5017398556" description="Secreted protein" evidence="1">
    <location>
        <begin position="27"/>
        <end position="136"/>
    </location>
</feature>